<organism evidence="1 2">
    <name type="scientific">Methanobrevibacter arboriphilus</name>
    <dbReference type="NCBI Taxonomy" id="39441"/>
    <lineage>
        <taxon>Archaea</taxon>
        <taxon>Methanobacteriati</taxon>
        <taxon>Methanobacteriota</taxon>
        <taxon>Methanomada group</taxon>
        <taxon>Methanobacteria</taxon>
        <taxon>Methanobacteriales</taxon>
        <taxon>Methanobacteriaceae</taxon>
        <taxon>Methanobrevibacter</taxon>
    </lineage>
</organism>
<reference evidence="1" key="1">
    <citation type="submission" date="2020-10" db="EMBL/GenBank/DDBJ databases">
        <title>Dehalococcoides mccartyi of a TCE/Cr reducing biochatode.</title>
        <authorList>
            <person name="Matturro B."/>
        </authorList>
    </citation>
    <scope>NUCLEOTIDE SEQUENCE</scope>
    <source>
        <strain evidence="1">Bin4</strain>
    </source>
</reference>
<accession>A0A843AD99</accession>
<proteinExistence type="predicted"/>
<gene>
    <name evidence="1" type="ORF">ISP01_06255</name>
</gene>
<protein>
    <submittedName>
        <fullName evidence="1">Uncharacterized protein</fullName>
    </submittedName>
</protein>
<dbReference type="Proteomes" id="UP000658733">
    <property type="component" value="Unassembled WGS sequence"/>
</dbReference>
<evidence type="ECO:0000313" key="1">
    <source>
        <dbReference type="EMBL" id="MBF4468992.1"/>
    </source>
</evidence>
<dbReference type="EMBL" id="JADIIN010000052">
    <property type="protein sequence ID" value="MBF4468992.1"/>
    <property type="molecule type" value="Genomic_DNA"/>
</dbReference>
<evidence type="ECO:0000313" key="2">
    <source>
        <dbReference type="Proteomes" id="UP000658733"/>
    </source>
</evidence>
<dbReference type="AlphaFoldDB" id="A0A843AD99"/>
<sequence>MKAKEEIIKSQERSIYLLKCQKKIIAKELAKINVHFHDLNDEEFKNHIKKRNI</sequence>
<comment type="caution">
    <text evidence="1">The sequence shown here is derived from an EMBL/GenBank/DDBJ whole genome shotgun (WGS) entry which is preliminary data.</text>
</comment>
<dbReference type="RefSeq" id="WP_155930706.1">
    <property type="nucleotide sequence ID" value="NZ_JADIIN010000052.1"/>
</dbReference>
<name>A0A843AD99_METAZ</name>